<dbReference type="AlphaFoldDB" id="A0A0R1UD94"/>
<protein>
    <submittedName>
        <fullName evidence="2">Uncharacterized protein</fullName>
    </submittedName>
</protein>
<gene>
    <name evidence="2" type="ORF">FC50_GL002352</name>
</gene>
<reference evidence="2 3" key="1">
    <citation type="journal article" date="2015" name="Genome Announc.">
        <title>Expanding the biotechnology potential of lactobacilli through comparative genomics of 213 strains and associated genera.</title>
        <authorList>
            <person name="Sun Z."/>
            <person name="Harris H.M."/>
            <person name="McCann A."/>
            <person name="Guo C."/>
            <person name="Argimon S."/>
            <person name="Zhang W."/>
            <person name="Yang X."/>
            <person name="Jeffery I.B."/>
            <person name="Cooney J.C."/>
            <person name="Kagawa T.F."/>
            <person name="Liu W."/>
            <person name="Song Y."/>
            <person name="Salvetti E."/>
            <person name="Wrobel A."/>
            <person name="Rasinkangas P."/>
            <person name="Parkhill J."/>
            <person name="Rea M.C."/>
            <person name="O'Sullivan O."/>
            <person name="Ritari J."/>
            <person name="Douillard F.P."/>
            <person name="Paul Ross R."/>
            <person name="Yang R."/>
            <person name="Briner A.E."/>
            <person name="Felis G.E."/>
            <person name="de Vos W.M."/>
            <person name="Barrangou R."/>
            <person name="Klaenhammer T.R."/>
            <person name="Caufield P.W."/>
            <person name="Cui Y."/>
            <person name="Zhang H."/>
            <person name="O'Toole P.W."/>
        </authorList>
    </citation>
    <scope>NUCLEOTIDE SEQUENCE [LARGE SCALE GENOMIC DNA]</scope>
    <source>
        <strain evidence="2 3">DSM 15945</strain>
    </source>
</reference>
<dbReference type="PATRIC" id="fig|1423783.4.peg.2413"/>
<feature type="compositionally biased region" description="Polar residues" evidence="1">
    <location>
        <begin position="1"/>
        <end position="10"/>
    </location>
</feature>
<feature type="region of interest" description="Disordered" evidence="1">
    <location>
        <begin position="1"/>
        <end position="27"/>
    </location>
</feature>
<dbReference type="EMBL" id="AZFJ01000003">
    <property type="protein sequence ID" value="KRL88594.1"/>
    <property type="molecule type" value="Genomic_DNA"/>
</dbReference>
<evidence type="ECO:0000313" key="2">
    <source>
        <dbReference type="EMBL" id="KRL88594.1"/>
    </source>
</evidence>
<name>A0A0R1UD94_9LACO</name>
<accession>A0A0R1UD94</accession>
<sequence length="161" mass="17334">MTNSATTNADQPIAASQGYNAETPVPPAMGNSMYRDLKEGRIKEYKKAIGLPTTIDNVIYGQIQHLASALVGPIATIATNKNVLVDFEDDGVFIFGLNVACNFNGKNVWAPGAKIEMSSGMLNDSLVVEANGERIKYTVSKRLLGIPWQKENAKAALAKFS</sequence>
<keyword evidence="3" id="KW-1185">Reference proteome</keyword>
<proteinExistence type="predicted"/>
<comment type="caution">
    <text evidence="2">The sequence shown here is derived from an EMBL/GenBank/DDBJ whole genome shotgun (WGS) entry which is preliminary data.</text>
</comment>
<evidence type="ECO:0000256" key="1">
    <source>
        <dbReference type="SAM" id="MobiDB-lite"/>
    </source>
</evidence>
<evidence type="ECO:0000313" key="3">
    <source>
        <dbReference type="Proteomes" id="UP000051922"/>
    </source>
</evidence>
<organism evidence="2 3">
    <name type="scientific">Lacticaseibacillus pantheris DSM 15945 = JCM 12539 = NBRC 106106</name>
    <dbReference type="NCBI Taxonomy" id="1423783"/>
    <lineage>
        <taxon>Bacteria</taxon>
        <taxon>Bacillati</taxon>
        <taxon>Bacillota</taxon>
        <taxon>Bacilli</taxon>
        <taxon>Lactobacillales</taxon>
        <taxon>Lactobacillaceae</taxon>
        <taxon>Lacticaseibacillus</taxon>
    </lineage>
</organism>
<dbReference type="Proteomes" id="UP000051922">
    <property type="component" value="Unassembled WGS sequence"/>
</dbReference>